<evidence type="ECO:0000256" key="1">
    <source>
        <dbReference type="SAM" id="MobiDB-lite"/>
    </source>
</evidence>
<gene>
    <name evidence="2" type="ORF">TL16_g04897</name>
</gene>
<proteinExistence type="predicted"/>
<comment type="caution">
    <text evidence="2">The sequence shown here is derived from an EMBL/GenBank/DDBJ whole genome shotgun (WGS) entry which is preliminary data.</text>
</comment>
<sequence length="153" mass="17986">MLNLKKSKKKKCDTTPKANISKRISIRANLESPTNHLTLKGKVEVEDEKHLPTFLESAKAQVLKQEEFVIHAIMPTVKTYLDESTTEQALMSLTDILHLVKHSKEEQVNEKKWRREEGEKRKERMRDLEKREGREKERKESEKEGGKKKRGFF</sequence>
<reference evidence="3" key="1">
    <citation type="journal article" date="2023" name="Commun. Biol.">
        <title>Genome analysis of Parmales, the sister group of diatoms, reveals the evolutionary specialization of diatoms from phago-mixotrophs to photoautotrophs.</title>
        <authorList>
            <person name="Ban H."/>
            <person name="Sato S."/>
            <person name="Yoshikawa S."/>
            <person name="Yamada K."/>
            <person name="Nakamura Y."/>
            <person name="Ichinomiya M."/>
            <person name="Sato N."/>
            <person name="Blanc-Mathieu R."/>
            <person name="Endo H."/>
            <person name="Kuwata A."/>
            <person name="Ogata H."/>
        </authorList>
    </citation>
    <scope>NUCLEOTIDE SEQUENCE [LARGE SCALE GENOMIC DNA]</scope>
</reference>
<dbReference type="Proteomes" id="UP001162640">
    <property type="component" value="Unassembled WGS sequence"/>
</dbReference>
<organism evidence="2 3">
    <name type="scientific">Triparma laevis f. inornata</name>
    <dbReference type="NCBI Taxonomy" id="1714386"/>
    <lineage>
        <taxon>Eukaryota</taxon>
        <taxon>Sar</taxon>
        <taxon>Stramenopiles</taxon>
        <taxon>Ochrophyta</taxon>
        <taxon>Bolidophyceae</taxon>
        <taxon>Parmales</taxon>
        <taxon>Triparmaceae</taxon>
        <taxon>Triparma</taxon>
    </lineage>
</organism>
<dbReference type="EMBL" id="BLQM01000138">
    <property type="protein sequence ID" value="GMH68298.1"/>
    <property type="molecule type" value="Genomic_DNA"/>
</dbReference>
<feature type="region of interest" description="Disordered" evidence="1">
    <location>
        <begin position="104"/>
        <end position="153"/>
    </location>
</feature>
<evidence type="ECO:0000313" key="3">
    <source>
        <dbReference type="Proteomes" id="UP001162640"/>
    </source>
</evidence>
<dbReference type="AlphaFoldDB" id="A0A9W7E7F6"/>
<evidence type="ECO:0000313" key="2">
    <source>
        <dbReference type="EMBL" id="GMH68298.1"/>
    </source>
</evidence>
<protein>
    <submittedName>
        <fullName evidence="2">Uncharacterized protein</fullName>
    </submittedName>
</protein>
<feature type="compositionally biased region" description="Basic and acidic residues" evidence="1">
    <location>
        <begin position="104"/>
        <end position="145"/>
    </location>
</feature>
<accession>A0A9W7E7F6</accession>
<name>A0A9W7E7F6_9STRA</name>